<name>A0A3A3FRT1_9BURK</name>
<dbReference type="InterPro" id="IPR007685">
    <property type="entry name" value="RelA_SpoT"/>
</dbReference>
<dbReference type="CDD" id="cd05399">
    <property type="entry name" value="NT_Rel-Spo_like"/>
    <property type="match status" value="1"/>
</dbReference>
<organism evidence="2 3">
    <name type="scientific">Noviherbaspirillum saxi</name>
    <dbReference type="NCBI Taxonomy" id="2320863"/>
    <lineage>
        <taxon>Bacteria</taxon>
        <taxon>Pseudomonadati</taxon>
        <taxon>Pseudomonadota</taxon>
        <taxon>Betaproteobacteria</taxon>
        <taxon>Burkholderiales</taxon>
        <taxon>Oxalobacteraceae</taxon>
        <taxon>Noviherbaspirillum</taxon>
    </lineage>
</organism>
<gene>
    <name evidence="2" type="ORF">D3871_00370</name>
</gene>
<reference evidence="3" key="1">
    <citation type="submission" date="2018-09" db="EMBL/GenBank/DDBJ databases">
        <authorList>
            <person name="Zhu H."/>
        </authorList>
    </citation>
    <scope>NUCLEOTIDE SEQUENCE [LARGE SCALE GENOMIC DNA]</scope>
    <source>
        <strain evidence="3">K1R23-30</strain>
    </source>
</reference>
<dbReference type="SMART" id="SM00954">
    <property type="entry name" value="RelA_SpoT"/>
    <property type="match status" value="1"/>
</dbReference>
<protein>
    <recommendedName>
        <fullName evidence="1">RelA/SpoT domain-containing protein</fullName>
    </recommendedName>
</protein>
<dbReference type="InterPro" id="IPR043519">
    <property type="entry name" value="NT_sf"/>
</dbReference>
<dbReference type="PANTHER" id="PTHR41773">
    <property type="entry name" value="GTP PYROPHOSPHATASE-RELATED"/>
    <property type="match status" value="1"/>
</dbReference>
<evidence type="ECO:0000313" key="3">
    <source>
        <dbReference type="Proteomes" id="UP000265955"/>
    </source>
</evidence>
<dbReference type="Proteomes" id="UP000265955">
    <property type="component" value="Unassembled WGS sequence"/>
</dbReference>
<dbReference type="AlphaFoldDB" id="A0A3A3FRT1"/>
<dbReference type="SUPFAM" id="SSF81301">
    <property type="entry name" value="Nucleotidyltransferase"/>
    <property type="match status" value="1"/>
</dbReference>
<comment type="caution">
    <text evidence="2">The sequence shown here is derived from an EMBL/GenBank/DDBJ whole genome shotgun (WGS) entry which is preliminary data.</text>
</comment>
<dbReference type="PANTHER" id="PTHR41773:SF1">
    <property type="entry name" value="RELA_SPOT DOMAIN-CONTAINING PROTEIN"/>
    <property type="match status" value="1"/>
</dbReference>
<evidence type="ECO:0000313" key="2">
    <source>
        <dbReference type="EMBL" id="RJF97158.1"/>
    </source>
</evidence>
<feature type="domain" description="RelA/SpoT" evidence="1">
    <location>
        <begin position="51"/>
        <end position="178"/>
    </location>
</feature>
<dbReference type="GO" id="GO:0015969">
    <property type="term" value="P:guanosine tetraphosphate metabolic process"/>
    <property type="evidence" value="ECO:0007669"/>
    <property type="project" value="InterPro"/>
</dbReference>
<dbReference type="Gene3D" id="3.30.460.10">
    <property type="entry name" value="Beta Polymerase, domain 2"/>
    <property type="match status" value="1"/>
</dbReference>
<proteinExistence type="predicted"/>
<dbReference type="RefSeq" id="WP_119767110.1">
    <property type="nucleotide sequence ID" value="NZ_QYUO01000001.1"/>
</dbReference>
<dbReference type="Pfam" id="PF04607">
    <property type="entry name" value="RelA_SpoT"/>
    <property type="match status" value="1"/>
</dbReference>
<accession>A0A3A3FRT1</accession>
<keyword evidence="3" id="KW-1185">Reference proteome</keyword>
<sequence length="329" mass="37600">MSDPSFENWLKENAASLEAWGAFVTAKIKAFVELDVGEDRYKSFFKIDPTYRVKEIASALKKQVKKKYPDPRVAMTDLVGARFVVLVRTDIEIVERALLAYSGWSTSRDRHFRDEVIDHPELFDYQSVHYLVRATEGTEVNGLSIPDGLPCEIQIRTLLQHAYAELVHDNIYKPTVQVPSSAKRLVARSMALMETTDVMFCQALHELDQVTATVADLEQFANTLYAQICGKAANDVGSLETMEFIEAYRDLFASCNRAELYDFLQSGYAQRLRERSARPGLFTKPMSVLVYWLGREHIVELVERWNFPAYRRDLQLILADLGKAADSFY</sequence>
<dbReference type="EMBL" id="QYUO01000001">
    <property type="protein sequence ID" value="RJF97158.1"/>
    <property type="molecule type" value="Genomic_DNA"/>
</dbReference>
<evidence type="ECO:0000259" key="1">
    <source>
        <dbReference type="SMART" id="SM00954"/>
    </source>
</evidence>
<dbReference type="OrthoDB" id="9789634at2"/>